<evidence type="ECO:0000313" key="9">
    <source>
        <dbReference type="EMBL" id="MBS2552697.1"/>
    </source>
</evidence>
<evidence type="ECO:0000256" key="6">
    <source>
        <dbReference type="SAM" id="MobiDB-lite"/>
    </source>
</evidence>
<reference evidence="9 10" key="1">
    <citation type="submission" date="2020-02" db="EMBL/GenBank/DDBJ databases">
        <title>Acidophilic actinobacteria isolated from forest soil.</title>
        <authorList>
            <person name="Golinska P."/>
        </authorList>
    </citation>
    <scope>NUCLEOTIDE SEQUENCE [LARGE SCALE GENOMIC DNA]</scope>
    <source>
        <strain evidence="9 10">NL8</strain>
    </source>
</reference>
<feature type="transmembrane region" description="Helical" evidence="7">
    <location>
        <begin position="312"/>
        <end position="333"/>
    </location>
</feature>
<evidence type="ECO:0000256" key="5">
    <source>
        <dbReference type="ARBA" id="ARBA00023136"/>
    </source>
</evidence>
<feature type="transmembrane region" description="Helical" evidence="7">
    <location>
        <begin position="354"/>
        <end position="379"/>
    </location>
</feature>
<organism evidence="9 10">
    <name type="scientific">Catenulispora pinistramenti</name>
    <dbReference type="NCBI Taxonomy" id="2705254"/>
    <lineage>
        <taxon>Bacteria</taxon>
        <taxon>Bacillati</taxon>
        <taxon>Actinomycetota</taxon>
        <taxon>Actinomycetes</taxon>
        <taxon>Catenulisporales</taxon>
        <taxon>Catenulisporaceae</taxon>
        <taxon>Catenulispora</taxon>
    </lineage>
</organism>
<dbReference type="EMBL" id="JAAFYZ010000203">
    <property type="protein sequence ID" value="MBS2552697.1"/>
    <property type="molecule type" value="Genomic_DNA"/>
</dbReference>
<feature type="region of interest" description="Disordered" evidence="6">
    <location>
        <begin position="394"/>
        <end position="426"/>
    </location>
</feature>
<dbReference type="InterPro" id="IPR003838">
    <property type="entry name" value="ABC3_permease_C"/>
</dbReference>
<keyword evidence="4 7" id="KW-1133">Transmembrane helix</keyword>
<evidence type="ECO:0000313" key="10">
    <source>
        <dbReference type="Proteomes" id="UP000730482"/>
    </source>
</evidence>
<dbReference type="Proteomes" id="UP000730482">
    <property type="component" value="Unassembled WGS sequence"/>
</dbReference>
<evidence type="ECO:0000256" key="1">
    <source>
        <dbReference type="ARBA" id="ARBA00004651"/>
    </source>
</evidence>
<keyword evidence="5 7" id="KW-0472">Membrane</keyword>
<keyword evidence="10" id="KW-1185">Reference proteome</keyword>
<dbReference type="Pfam" id="PF02687">
    <property type="entry name" value="FtsX"/>
    <property type="match status" value="1"/>
</dbReference>
<name>A0ABS5L2Y9_9ACTN</name>
<evidence type="ECO:0000259" key="8">
    <source>
        <dbReference type="Pfam" id="PF02687"/>
    </source>
</evidence>
<dbReference type="PANTHER" id="PTHR30572:SF9">
    <property type="entry name" value="ABC TRANSPORTER PERMEASE PROTEIN"/>
    <property type="match status" value="1"/>
</dbReference>
<comment type="caution">
    <text evidence="9">The sequence shown here is derived from an EMBL/GenBank/DDBJ whole genome shotgun (WGS) entry which is preliminary data.</text>
</comment>
<comment type="subcellular location">
    <subcellularLocation>
        <location evidence="1">Cell membrane</location>
        <topology evidence="1">Multi-pass membrane protein</topology>
    </subcellularLocation>
</comment>
<keyword evidence="2" id="KW-1003">Cell membrane</keyword>
<feature type="domain" description="ABC3 transporter permease C-terminal" evidence="8">
    <location>
        <begin position="314"/>
        <end position="468"/>
    </location>
</feature>
<proteinExistence type="predicted"/>
<dbReference type="InterPro" id="IPR050250">
    <property type="entry name" value="Macrolide_Exporter_MacB"/>
</dbReference>
<sequence>MNFLKRACWRLRAHVIKTLMLTGLFFVVCTLVLSGFLIQSAAARAADGAKKSVGAVVTMQLDLNALMNSGKGGTPANGLSPGLIGPNGDLHIDLVDRICESPVVVQCNYTTQGGAAPSSDIKLYQPPGAQSGGVDFFQGDGVRDLNAVQDFRNGDSKLIAGTGIGPDSPADGVVIEKRLADANHLKVGAEVHFKIGELDPSLDHTKEFPYTVVGIYSSDKASATGQNVPAMLDPGNQLYFTAAGASTLLGKTGDGVVNQATFTLADPADLGRLKADAAAAGADLSIFPLSINDKEYQTLVGPITKTAGFATVTVWLVSIGGTVILGLIVAFSLRERRKEMGVLLSMGEKKPRLLGQHLVEVFACAVLAIAGATAISTVLSRAVGNHMLAGEVSSAENAPKDNTPDHSSTFGASASGAGSGSDTPTVTPISKLDVHVSSSDIARIGAAGLGIAAAATLIPGIAVLRLNPREILTKGD</sequence>
<keyword evidence="3 7" id="KW-0812">Transmembrane</keyword>
<gene>
    <name evidence="9" type="ORF">KGQ19_38160</name>
</gene>
<feature type="transmembrane region" description="Helical" evidence="7">
    <location>
        <begin position="441"/>
        <end position="464"/>
    </location>
</feature>
<evidence type="ECO:0000256" key="4">
    <source>
        <dbReference type="ARBA" id="ARBA00022989"/>
    </source>
</evidence>
<evidence type="ECO:0000256" key="3">
    <source>
        <dbReference type="ARBA" id="ARBA00022692"/>
    </source>
</evidence>
<evidence type="ECO:0000256" key="2">
    <source>
        <dbReference type="ARBA" id="ARBA00022475"/>
    </source>
</evidence>
<dbReference type="RefSeq" id="WP_212018528.1">
    <property type="nucleotide sequence ID" value="NZ_JAAFYZ010000203.1"/>
</dbReference>
<protein>
    <submittedName>
        <fullName evidence="9">ABC transporter permease</fullName>
    </submittedName>
</protein>
<accession>A0ABS5L2Y9</accession>
<dbReference type="PANTHER" id="PTHR30572">
    <property type="entry name" value="MEMBRANE COMPONENT OF TRANSPORTER-RELATED"/>
    <property type="match status" value="1"/>
</dbReference>
<evidence type="ECO:0000256" key="7">
    <source>
        <dbReference type="SAM" id="Phobius"/>
    </source>
</evidence>